<accession>A0A4Y2LGL2</accession>
<sequence>MVRLRTVRKRVQQGPTSPFSIHFSCTESQPSKVNGLRRHGLAPPNPACPARSDLLFAAKPQSPGREPGGPSSFLQSQSLSSTPLLFSEPKTSLKRKLLQKKNFPIPQLSIKALGRLKCWQTRKSLSLPFRTLGVGDAEEKAPTALLLHPPFFNAKNALPALSSYF</sequence>
<evidence type="ECO:0000256" key="1">
    <source>
        <dbReference type="SAM" id="MobiDB-lite"/>
    </source>
</evidence>
<organism evidence="2 3">
    <name type="scientific">Araneus ventricosus</name>
    <name type="common">Orbweaver spider</name>
    <name type="synonym">Epeira ventricosa</name>
    <dbReference type="NCBI Taxonomy" id="182803"/>
    <lineage>
        <taxon>Eukaryota</taxon>
        <taxon>Metazoa</taxon>
        <taxon>Ecdysozoa</taxon>
        <taxon>Arthropoda</taxon>
        <taxon>Chelicerata</taxon>
        <taxon>Arachnida</taxon>
        <taxon>Araneae</taxon>
        <taxon>Araneomorphae</taxon>
        <taxon>Entelegynae</taxon>
        <taxon>Araneoidea</taxon>
        <taxon>Araneidae</taxon>
        <taxon>Araneus</taxon>
    </lineage>
</organism>
<feature type="region of interest" description="Disordered" evidence="1">
    <location>
        <begin position="56"/>
        <end position="77"/>
    </location>
</feature>
<comment type="caution">
    <text evidence="2">The sequence shown here is derived from an EMBL/GenBank/DDBJ whole genome shotgun (WGS) entry which is preliminary data.</text>
</comment>
<dbReference type="AlphaFoldDB" id="A0A4Y2LGL2"/>
<proteinExistence type="predicted"/>
<keyword evidence="3" id="KW-1185">Reference proteome</keyword>
<gene>
    <name evidence="2" type="ORF">AVEN_199736_1</name>
</gene>
<evidence type="ECO:0000313" key="2">
    <source>
        <dbReference type="EMBL" id="GBN13694.1"/>
    </source>
</evidence>
<dbReference type="EMBL" id="BGPR01005817">
    <property type="protein sequence ID" value="GBN13694.1"/>
    <property type="molecule type" value="Genomic_DNA"/>
</dbReference>
<protein>
    <submittedName>
        <fullName evidence="2">Uncharacterized protein</fullName>
    </submittedName>
</protein>
<reference evidence="2 3" key="1">
    <citation type="journal article" date="2019" name="Sci. Rep.">
        <title>Orb-weaving spider Araneus ventricosus genome elucidates the spidroin gene catalogue.</title>
        <authorList>
            <person name="Kono N."/>
            <person name="Nakamura H."/>
            <person name="Ohtoshi R."/>
            <person name="Moran D.A.P."/>
            <person name="Shinohara A."/>
            <person name="Yoshida Y."/>
            <person name="Fujiwara M."/>
            <person name="Mori M."/>
            <person name="Tomita M."/>
            <person name="Arakawa K."/>
        </authorList>
    </citation>
    <scope>NUCLEOTIDE SEQUENCE [LARGE SCALE GENOMIC DNA]</scope>
</reference>
<evidence type="ECO:0000313" key="3">
    <source>
        <dbReference type="Proteomes" id="UP000499080"/>
    </source>
</evidence>
<name>A0A4Y2LGL2_ARAVE</name>
<dbReference type="Proteomes" id="UP000499080">
    <property type="component" value="Unassembled WGS sequence"/>
</dbReference>